<dbReference type="InterPro" id="IPR021858">
    <property type="entry name" value="Fun_TF"/>
</dbReference>
<dbReference type="Proteomes" id="UP000235371">
    <property type="component" value="Unassembled WGS sequence"/>
</dbReference>
<accession>A0A2J6T4N5</accession>
<dbReference type="GeneID" id="36593966"/>
<dbReference type="OrthoDB" id="4937900at2759"/>
<keyword evidence="1" id="KW-0539">Nucleus</keyword>
<dbReference type="SUPFAM" id="SSF57701">
    <property type="entry name" value="Zn2/Cys6 DNA-binding domain"/>
    <property type="match status" value="1"/>
</dbReference>
<evidence type="ECO:0000259" key="2">
    <source>
        <dbReference type="PROSITE" id="PS50048"/>
    </source>
</evidence>
<gene>
    <name evidence="3" type="ORF">K444DRAFT_653715</name>
</gene>
<dbReference type="PROSITE" id="PS00463">
    <property type="entry name" value="ZN2_CY6_FUNGAL_1"/>
    <property type="match status" value="1"/>
</dbReference>
<organism evidence="3 4">
    <name type="scientific">Hyaloscypha bicolor E</name>
    <dbReference type="NCBI Taxonomy" id="1095630"/>
    <lineage>
        <taxon>Eukaryota</taxon>
        <taxon>Fungi</taxon>
        <taxon>Dikarya</taxon>
        <taxon>Ascomycota</taxon>
        <taxon>Pezizomycotina</taxon>
        <taxon>Leotiomycetes</taxon>
        <taxon>Helotiales</taxon>
        <taxon>Hyaloscyphaceae</taxon>
        <taxon>Hyaloscypha</taxon>
        <taxon>Hyaloscypha bicolor</taxon>
    </lineage>
</organism>
<dbReference type="GO" id="GO:0000981">
    <property type="term" value="F:DNA-binding transcription factor activity, RNA polymerase II-specific"/>
    <property type="evidence" value="ECO:0007669"/>
    <property type="project" value="InterPro"/>
</dbReference>
<feature type="domain" description="Zn(2)-C6 fungal-type" evidence="2">
    <location>
        <begin position="18"/>
        <end position="48"/>
    </location>
</feature>
<name>A0A2J6T4N5_9HELO</name>
<keyword evidence="4" id="KW-1185">Reference proteome</keyword>
<dbReference type="InterPro" id="IPR001138">
    <property type="entry name" value="Zn2Cys6_DnaBD"/>
</dbReference>
<evidence type="ECO:0000313" key="3">
    <source>
        <dbReference type="EMBL" id="PMD57978.1"/>
    </source>
</evidence>
<evidence type="ECO:0000313" key="4">
    <source>
        <dbReference type="Proteomes" id="UP000235371"/>
    </source>
</evidence>
<dbReference type="Pfam" id="PF00172">
    <property type="entry name" value="Zn_clus"/>
    <property type="match status" value="1"/>
</dbReference>
<dbReference type="SMART" id="SM00066">
    <property type="entry name" value="GAL4"/>
    <property type="match status" value="1"/>
</dbReference>
<dbReference type="PROSITE" id="PS50048">
    <property type="entry name" value="ZN2_CY6_FUNGAL_2"/>
    <property type="match status" value="1"/>
</dbReference>
<dbReference type="InterPro" id="IPR036864">
    <property type="entry name" value="Zn2-C6_fun-type_DNA-bd_sf"/>
</dbReference>
<dbReference type="PANTHER" id="PTHR47657">
    <property type="entry name" value="STEROL REGULATORY ELEMENT-BINDING PROTEIN ECM22"/>
    <property type="match status" value="1"/>
</dbReference>
<dbReference type="PANTHER" id="PTHR47657:SF12">
    <property type="entry name" value="ZN(II)2CYS6 TRANSCRIPTION FACTOR (EUROFUNG)"/>
    <property type="match status" value="1"/>
</dbReference>
<proteinExistence type="predicted"/>
<evidence type="ECO:0000256" key="1">
    <source>
        <dbReference type="ARBA" id="ARBA00023242"/>
    </source>
</evidence>
<sequence length="417" mass="47267">MSTINPIIRRSHTKSKNGCNTCRARRIKCDEFRPHCRNCSQTRRRCRYPVTDSPSATNRSIEKWRDSSQPPFPFLELPMTPSWHNLSLGKLRHMHHLALMASMLELSKTRQFCLWWSEITIFFQLAIRFDFVAYAVMGHSAGRLALVTKISSAFEDATRYRTLALQGLNSAITSFTKDNADAILCASLCLSNQEHDWRSWKAIMEGTSAVICEMRPWITGSVFSNYLDHAGCVNPQKRMPGVRGSTMTFDGHGEIPNLKSLVAQAIGSLNMLSSCSKDTPDLSALVRHLRDTCRIVHERSSDWPIEKQFRLVHPFAAWMDKYTISYFAISEKDTVVLATLAHFYAVVVCLALAFPEMALPLTTTIRLKSIIEIGQVFGSKPPFFCRGCREVHYQEGMMAFPLNAVHMFQGVRGCNLE</sequence>
<dbReference type="Pfam" id="PF11951">
    <property type="entry name" value="Fungal_trans_2"/>
    <property type="match status" value="1"/>
</dbReference>
<dbReference type="InParanoid" id="A0A2J6T4N5"/>
<dbReference type="CDD" id="cd00067">
    <property type="entry name" value="GAL4"/>
    <property type="match status" value="1"/>
</dbReference>
<dbReference type="STRING" id="1095630.A0A2J6T4N5"/>
<dbReference type="Gene3D" id="4.10.240.10">
    <property type="entry name" value="Zn(2)-C6 fungal-type DNA-binding domain"/>
    <property type="match status" value="1"/>
</dbReference>
<dbReference type="InterPro" id="IPR052400">
    <property type="entry name" value="Zn2-C6_fungal_TF"/>
</dbReference>
<protein>
    <recommendedName>
        <fullName evidence="2">Zn(2)-C6 fungal-type domain-containing protein</fullName>
    </recommendedName>
</protein>
<dbReference type="EMBL" id="KZ613838">
    <property type="protein sequence ID" value="PMD57978.1"/>
    <property type="molecule type" value="Genomic_DNA"/>
</dbReference>
<dbReference type="RefSeq" id="XP_024734882.1">
    <property type="nucleotide sequence ID" value="XM_024885889.1"/>
</dbReference>
<reference evidence="3 4" key="1">
    <citation type="submission" date="2016-04" db="EMBL/GenBank/DDBJ databases">
        <title>A degradative enzymes factory behind the ericoid mycorrhizal symbiosis.</title>
        <authorList>
            <consortium name="DOE Joint Genome Institute"/>
            <person name="Martino E."/>
            <person name="Morin E."/>
            <person name="Grelet G."/>
            <person name="Kuo A."/>
            <person name="Kohler A."/>
            <person name="Daghino S."/>
            <person name="Barry K."/>
            <person name="Choi C."/>
            <person name="Cichocki N."/>
            <person name="Clum A."/>
            <person name="Copeland A."/>
            <person name="Hainaut M."/>
            <person name="Haridas S."/>
            <person name="Labutti K."/>
            <person name="Lindquist E."/>
            <person name="Lipzen A."/>
            <person name="Khouja H.-R."/>
            <person name="Murat C."/>
            <person name="Ohm R."/>
            <person name="Olson A."/>
            <person name="Spatafora J."/>
            <person name="Veneault-Fourrey C."/>
            <person name="Henrissat B."/>
            <person name="Grigoriev I."/>
            <person name="Martin F."/>
            <person name="Perotto S."/>
        </authorList>
    </citation>
    <scope>NUCLEOTIDE SEQUENCE [LARGE SCALE GENOMIC DNA]</scope>
    <source>
        <strain evidence="3 4">E</strain>
    </source>
</reference>
<dbReference type="GO" id="GO:0008270">
    <property type="term" value="F:zinc ion binding"/>
    <property type="evidence" value="ECO:0007669"/>
    <property type="project" value="InterPro"/>
</dbReference>
<dbReference type="AlphaFoldDB" id="A0A2J6T4N5"/>